<dbReference type="SMART" id="SM00327">
    <property type="entry name" value="VWA"/>
    <property type="match status" value="1"/>
</dbReference>
<gene>
    <name evidence="3" type="ORF">FGU65_04000</name>
</gene>
<reference evidence="3" key="1">
    <citation type="submission" date="2019-05" db="EMBL/GenBank/DDBJ databases">
        <title>Methanoculleus sp. FWC-SCC1, a methanogenic archaeon isolated from deep marine cold seep.</title>
        <authorList>
            <person name="Chen Y.-W."/>
            <person name="Chen S.-C."/>
            <person name="Teng N.-H."/>
            <person name="Lai M.-C."/>
        </authorList>
    </citation>
    <scope>NUCLEOTIDE SEQUENCE</scope>
    <source>
        <strain evidence="3">FWC-SCC1</strain>
    </source>
</reference>
<feature type="region of interest" description="Disordered" evidence="1">
    <location>
        <begin position="327"/>
        <end position="417"/>
    </location>
</feature>
<comment type="caution">
    <text evidence="3">The sequence shown here is derived from an EMBL/GenBank/DDBJ whole genome shotgun (WGS) entry which is preliminary data.</text>
</comment>
<keyword evidence="4" id="KW-1185">Reference proteome</keyword>
<name>A0ABT8M7Z6_9EURY</name>
<organism evidence="3 4">
    <name type="scientific">Methanoculleus frigidifontis</name>
    <dbReference type="NCBI Taxonomy" id="2584085"/>
    <lineage>
        <taxon>Archaea</taxon>
        <taxon>Methanobacteriati</taxon>
        <taxon>Methanobacteriota</taxon>
        <taxon>Stenosarchaea group</taxon>
        <taxon>Methanomicrobia</taxon>
        <taxon>Methanomicrobiales</taxon>
        <taxon>Methanomicrobiaceae</taxon>
        <taxon>Methanoculleus</taxon>
    </lineage>
</organism>
<dbReference type="InterPro" id="IPR041628">
    <property type="entry name" value="ChlI/MoxR_AAA_lid"/>
</dbReference>
<dbReference type="SUPFAM" id="SSF52540">
    <property type="entry name" value="P-loop containing nucleoside triphosphate hydrolases"/>
    <property type="match status" value="1"/>
</dbReference>
<dbReference type="RefSeq" id="WP_301663146.1">
    <property type="nucleotide sequence ID" value="NZ_VCYH01000002.1"/>
</dbReference>
<dbReference type="EMBL" id="VCYH01000002">
    <property type="protein sequence ID" value="MDN7024060.1"/>
    <property type="molecule type" value="Genomic_DNA"/>
</dbReference>
<dbReference type="InterPro" id="IPR002035">
    <property type="entry name" value="VWF_A"/>
</dbReference>
<feature type="compositionally biased region" description="Basic and acidic residues" evidence="1">
    <location>
        <begin position="327"/>
        <end position="340"/>
    </location>
</feature>
<accession>A0ABT8M7Z6</accession>
<dbReference type="PANTHER" id="PTHR35023">
    <property type="entry name" value="CHELATASE-RELATED"/>
    <property type="match status" value="1"/>
</dbReference>
<dbReference type="Gene3D" id="3.40.50.300">
    <property type="entry name" value="P-loop containing nucleotide triphosphate hydrolases"/>
    <property type="match status" value="1"/>
</dbReference>
<dbReference type="SMART" id="SM00382">
    <property type="entry name" value="AAA"/>
    <property type="match status" value="1"/>
</dbReference>
<dbReference type="InterPro" id="IPR003593">
    <property type="entry name" value="AAA+_ATPase"/>
</dbReference>
<dbReference type="Proteomes" id="UP001168338">
    <property type="component" value="Unassembled WGS sequence"/>
</dbReference>
<evidence type="ECO:0000256" key="1">
    <source>
        <dbReference type="SAM" id="MobiDB-lite"/>
    </source>
</evidence>
<evidence type="ECO:0000313" key="3">
    <source>
        <dbReference type="EMBL" id="MDN7024060.1"/>
    </source>
</evidence>
<dbReference type="InterPro" id="IPR052989">
    <property type="entry name" value="Mg-chelatase_DI-like"/>
</dbReference>
<feature type="domain" description="VWFA" evidence="2">
    <location>
        <begin position="480"/>
        <end position="668"/>
    </location>
</feature>
<dbReference type="PROSITE" id="PS50234">
    <property type="entry name" value="VWFA"/>
    <property type="match status" value="1"/>
</dbReference>
<dbReference type="Pfam" id="PF17863">
    <property type="entry name" value="AAA_lid_2"/>
    <property type="match status" value="1"/>
</dbReference>
<dbReference type="InterPro" id="IPR027417">
    <property type="entry name" value="P-loop_NTPase"/>
</dbReference>
<feature type="compositionally biased region" description="Basic and acidic residues" evidence="1">
    <location>
        <begin position="348"/>
        <end position="361"/>
    </location>
</feature>
<dbReference type="SUPFAM" id="SSF53300">
    <property type="entry name" value="vWA-like"/>
    <property type="match status" value="1"/>
</dbReference>
<dbReference type="PANTHER" id="PTHR35023:SF1">
    <property type="entry name" value="MG-PROTOPORPHYRIN IX CHELATASE"/>
    <property type="match status" value="1"/>
</dbReference>
<evidence type="ECO:0000259" key="2">
    <source>
        <dbReference type="PROSITE" id="PS50234"/>
    </source>
</evidence>
<dbReference type="InterPro" id="IPR036465">
    <property type="entry name" value="vWFA_dom_sf"/>
</dbReference>
<proteinExistence type="predicted"/>
<dbReference type="InterPro" id="IPR011704">
    <property type="entry name" value="ATPase_dyneun-rel_AAA"/>
</dbReference>
<dbReference type="Gene3D" id="3.40.50.410">
    <property type="entry name" value="von Willebrand factor, type A domain"/>
    <property type="match status" value="1"/>
</dbReference>
<sequence>MPHHVRRGVLPFTAIIGQETMKRALLLNAVNPRIGGVLIRGEKGTAKSTAVRGLADLLPEIEVVAGCPFGCNPADQREICDICCEKTKTGGDLAIGKRRVRVVDLPLGATEDRVVGTIDIERAIKEGVRALEPGILAQVNRGILYIDEVNLLDDHVTDILLDAAAMGVNTVEREGISVSHPARFILIGTMNPEEGELRPQLLDRFGLQVTVAGIAEIDQRIRIVETAEAFESDPEGFRRTCEGDLAALREQITAAKRLLPHVAVPPDLIRRTAETCVRLGVDTHRAEIAVIRTAKTIAALEGRSEVTLADIREAMELALPHRMRRRPFEEPRVDPEHLDDLLQDDPPEPERETEDGHREPPDQPPAPGEGGETADGDLGAATTVHAAGSPIDAAKVERKPEQDRKTRRTADGRRVPTYSARKTGRYVAARETATPRDVALDATIRAAAPYQNERPKNGLALAIRDQDIREKVRIGRVSTSCLFLVDASGSMGAVRRMEAAKGAVLSLLEESYLMRDRVGLIAFCGSGAENLLPLCSSADLAVKRLEEIPTGGKTPLPAALALAADVFRRETRKNAGTIPIMVLLSDGRGNVSLSGDIRRDIERLATDIGEQGIHTVVLDTESTDSSYLRMQLGYCREIAERSGGRYYPIGDLAPEQVHAIVEAERNRLFQET</sequence>
<dbReference type="Pfam" id="PF07728">
    <property type="entry name" value="AAA_5"/>
    <property type="match status" value="1"/>
</dbReference>
<evidence type="ECO:0000313" key="4">
    <source>
        <dbReference type="Proteomes" id="UP001168338"/>
    </source>
</evidence>
<feature type="compositionally biased region" description="Basic and acidic residues" evidence="1">
    <location>
        <begin position="394"/>
        <end position="414"/>
    </location>
</feature>
<dbReference type="Pfam" id="PF13519">
    <property type="entry name" value="VWA_2"/>
    <property type="match status" value="1"/>
</dbReference>
<dbReference type="Gene3D" id="1.10.8.80">
    <property type="entry name" value="Magnesium chelatase subunit I, C-Terminal domain"/>
    <property type="match status" value="1"/>
</dbReference>
<protein>
    <submittedName>
        <fullName evidence="3">VWA domain-containing protein</fullName>
    </submittedName>
</protein>